<proteinExistence type="inferred from homology"/>
<dbReference type="PANTHER" id="PTHR31571:SF1">
    <property type="entry name" value="ALTERED INHERITANCE OF MITOCHONDRIA PROTEIN 6"/>
    <property type="match status" value="1"/>
</dbReference>
<keyword evidence="4" id="KW-1133">Transmembrane helix</keyword>
<evidence type="ECO:0000256" key="4">
    <source>
        <dbReference type="SAM" id="Phobius"/>
    </source>
</evidence>
<feature type="region of interest" description="Disordered" evidence="3">
    <location>
        <begin position="1"/>
        <end position="58"/>
    </location>
</feature>
<gene>
    <name evidence="5" type="ORF">EJ05DRAFT_10330</name>
</gene>
<comment type="similarity">
    <text evidence="1">Belongs to the AIM6 family.</text>
</comment>
<dbReference type="RefSeq" id="XP_033605164.1">
    <property type="nucleotide sequence ID" value="XM_033738955.1"/>
</dbReference>
<dbReference type="Proteomes" id="UP000799437">
    <property type="component" value="Unassembled WGS sequence"/>
</dbReference>
<evidence type="ECO:0000313" key="5">
    <source>
        <dbReference type="EMBL" id="KAF2762713.1"/>
    </source>
</evidence>
<feature type="transmembrane region" description="Helical" evidence="4">
    <location>
        <begin position="96"/>
        <end position="118"/>
    </location>
</feature>
<dbReference type="OrthoDB" id="4153866at2759"/>
<dbReference type="EMBL" id="ML996565">
    <property type="protein sequence ID" value="KAF2762713.1"/>
    <property type="molecule type" value="Genomic_DNA"/>
</dbReference>
<evidence type="ECO:0000256" key="2">
    <source>
        <dbReference type="ARBA" id="ARBA00014286"/>
    </source>
</evidence>
<dbReference type="AlphaFoldDB" id="A0A6A6WKM5"/>
<keyword evidence="6" id="KW-1185">Reference proteome</keyword>
<dbReference type="InterPro" id="IPR017946">
    <property type="entry name" value="PLC-like_Pdiesterase_TIM-brl"/>
</dbReference>
<evidence type="ECO:0000313" key="6">
    <source>
        <dbReference type="Proteomes" id="UP000799437"/>
    </source>
</evidence>
<dbReference type="GeneID" id="54480009"/>
<dbReference type="SUPFAM" id="SSF51695">
    <property type="entry name" value="PLC-like phosphodiesterases"/>
    <property type="match status" value="1"/>
</dbReference>
<dbReference type="InterPro" id="IPR039559">
    <property type="entry name" value="AIM6_PI-PLC-like_dom"/>
</dbReference>
<dbReference type="GO" id="GO:0008081">
    <property type="term" value="F:phosphoric diester hydrolase activity"/>
    <property type="evidence" value="ECO:0007669"/>
    <property type="project" value="InterPro"/>
</dbReference>
<evidence type="ECO:0000256" key="3">
    <source>
        <dbReference type="SAM" id="MobiDB-lite"/>
    </source>
</evidence>
<name>A0A6A6WKM5_9PEZI</name>
<accession>A0A6A6WKM5</accession>
<protein>
    <recommendedName>
        <fullName evidence="2">Altered inheritance of mitochondria protein 6</fullName>
    </recommendedName>
</protein>
<dbReference type="CDD" id="cd08577">
    <property type="entry name" value="PI-PLCc_GDPD_SF_unchar3"/>
    <property type="match status" value="1"/>
</dbReference>
<feature type="compositionally biased region" description="Polar residues" evidence="3">
    <location>
        <begin position="8"/>
        <end position="23"/>
    </location>
</feature>
<reference evidence="5" key="1">
    <citation type="journal article" date="2020" name="Stud. Mycol.">
        <title>101 Dothideomycetes genomes: a test case for predicting lifestyles and emergence of pathogens.</title>
        <authorList>
            <person name="Haridas S."/>
            <person name="Albert R."/>
            <person name="Binder M."/>
            <person name="Bloem J."/>
            <person name="Labutti K."/>
            <person name="Salamov A."/>
            <person name="Andreopoulos B."/>
            <person name="Baker S."/>
            <person name="Barry K."/>
            <person name="Bills G."/>
            <person name="Bluhm B."/>
            <person name="Cannon C."/>
            <person name="Castanera R."/>
            <person name="Culley D."/>
            <person name="Daum C."/>
            <person name="Ezra D."/>
            <person name="Gonzalez J."/>
            <person name="Henrissat B."/>
            <person name="Kuo A."/>
            <person name="Liang C."/>
            <person name="Lipzen A."/>
            <person name="Lutzoni F."/>
            <person name="Magnuson J."/>
            <person name="Mondo S."/>
            <person name="Nolan M."/>
            <person name="Ohm R."/>
            <person name="Pangilinan J."/>
            <person name="Park H.-J."/>
            <person name="Ramirez L."/>
            <person name="Alfaro M."/>
            <person name="Sun H."/>
            <person name="Tritt A."/>
            <person name="Yoshinaga Y."/>
            <person name="Zwiers L.-H."/>
            <person name="Turgeon B."/>
            <person name="Goodwin S."/>
            <person name="Spatafora J."/>
            <person name="Crous P."/>
            <person name="Grigoriev I."/>
        </authorList>
    </citation>
    <scope>NUCLEOTIDE SEQUENCE</scope>
    <source>
        <strain evidence="5">CBS 121739</strain>
    </source>
</reference>
<sequence>MASRPSRTDSLATLVSPSASPVPTFSPYKDDRDDTEFPLLDQTSASDEEHGPYDTAPTPTNRCSRFIMTLRQRFRRPKRIALSESDRPKASRKCVWCRRICIGIPVLVLMTLGLIHMIEVALGFGSALFEYEFDDFLPDYGRPGHIGEGLAEYPTDFTQNVLPIPCHSHNDYWRRVPLFQALHYGCTGVEADVWLFDNELFVGHNTASLTKKRTFRSLYVDPLLDILDRQNPTTEFANATHQGVFDADPDQTLVLLVDFKNNGADIWPHVYSQLEPLRSKGYLSYWDGSVKHERAITVVATGNAPFDLVVANSTRDIFFDAPLESFYETPDEAATRLEARGQGHNGVSEGTDFDESNSYYASVSFGSAMGILWGGQLSAKQMNIIRGQVQGAQRRGLKVRYWDTPTWPVGYRNHIWDVLIKERVDYLNVDDLKGAATRDWSA</sequence>
<organism evidence="5 6">
    <name type="scientific">Pseudovirgaria hyperparasitica</name>
    <dbReference type="NCBI Taxonomy" id="470096"/>
    <lineage>
        <taxon>Eukaryota</taxon>
        <taxon>Fungi</taxon>
        <taxon>Dikarya</taxon>
        <taxon>Ascomycota</taxon>
        <taxon>Pezizomycotina</taxon>
        <taxon>Dothideomycetes</taxon>
        <taxon>Dothideomycetes incertae sedis</taxon>
        <taxon>Acrospermales</taxon>
        <taxon>Acrospermaceae</taxon>
        <taxon>Pseudovirgaria</taxon>
    </lineage>
</organism>
<dbReference type="GO" id="GO:0006629">
    <property type="term" value="P:lipid metabolic process"/>
    <property type="evidence" value="ECO:0007669"/>
    <property type="project" value="InterPro"/>
</dbReference>
<keyword evidence="4" id="KW-0812">Transmembrane</keyword>
<keyword evidence="4" id="KW-0472">Membrane</keyword>
<dbReference type="PANTHER" id="PTHR31571">
    <property type="entry name" value="ALTERED INHERITANCE OF MITOCHONDRIA PROTEIN 6"/>
    <property type="match status" value="1"/>
</dbReference>
<evidence type="ECO:0000256" key="1">
    <source>
        <dbReference type="ARBA" id="ARBA00008858"/>
    </source>
</evidence>
<dbReference type="InterPro" id="IPR051236">
    <property type="entry name" value="HAT_RTT109-like"/>
</dbReference>